<accession>U4LIU8</accession>
<organism evidence="1 2">
    <name type="scientific">Pyronema omphalodes (strain CBS 100304)</name>
    <name type="common">Pyronema confluens</name>
    <dbReference type="NCBI Taxonomy" id="1076935"/>
    <lineage>
        <taxon>Eukaryota</taxon>
        <taxon>Fungi</taxon>
        <taxon>Dikarya</taxon>
        <taxon>Ascomycota</taxon>
        <taxon>Pezizomycotina</taxon>
        <taxon>Pezizomycetes</taxon>
        <taxon>Pezizales</taxon>
        <taxon>Pyronemataceae</taxon>
        <taxon>Pyronema</taxon>
    </lineage>
</organism>
<protein>
    <submittedName>
        <fullName evidence="1">Uncharacterized protein</fullName>
    </submittedName>
</protein>
<dbReference type="Proteomes" id="UP000018144">
    <property type="component" value="Unassembled WGS sequence"/>
</dbReference>
<gene>
    <name evidence="1" type="ORF">PCON_11538</name>
</gene>
<dbReference type="EMBL" id="HF935655">
    <property type="protein sequence ID" value="CCX31868.1"/>
    <property type="molecule type" value="Genomic_DNA"/>
</dbReference>
<evidence type="ECO:0000313" key="2">
    <source>
        <dbReference type="Proteomes" id="UP000018144"/>
    </source>
</evidence>
<keyword evidence="2" id="KW-1185">Reference proteome</keyword>
<dbReference type="AlphaFoldDB" id="U4LIU8"/>
<name>U4LIU8_PYROM</name>
<reference evidence="1 2" key="1">
    <citation type="journal article" date="2013" name="PLoS Genet.">
        <title>The genome and development-dependent transcriptomes of Pyronema confluens: a window into fungal evolution.</title>
        <authorList>
            <person name="Traeger S."/>
            <person name="Altegoer F."/>
            <person name="Freitag M."/>
            <person name="Gabaldon T."/>
            <person name="Kempken F."/>
            <person name="Kumar A."/>
            <person name="Marcet-Houben M."/>
            <person name="Poggeler S."/>
            <person name="Stajich J.E."/>
            <person name="Nowrousian M."/>
        </authorList>
    </citation>
    <scope>NUCLEOTIDE SEQUENCE [LARGE SCALE GENOMIC DNA]</scope>
    <source>
        <strain evidence="2">CBS 100304</strain>
        <tissue evidence="1">Vegetative mycelium</tissue>
    </source>
</reference>
<sequence>MEMLGQMLLSRSRTACGKFAKFAKYTGETLHAGAGTCRTLAMWFDDRWFNEPEMIWKVTDLQLAYGILGILRSGGAQALDASLDLVTE</sequence>
<proteinExistence type="predicted"/>
<evidence type="ECO:0000313" key="1">
    <source>
        <dbReference type="EMBL" id="CCX31868.1"/>
    </source>
</evidence>